<dbReference type="KEGG" id="tim:GMBLW1_44260"/>
<feature type="domain" description="DUF6268" evidence="2">
    <location>
        <begin position="202"/>
        <end position="375"/>
    </location>
</feature>
<feature type="compositionally biased region" description="Pro residues" evidence="1">
    <location>
        <begin position="66"/>
        <end position="105"/>
    </location>
</feature>
<evidence type="ECO:0000313" key="3">
    <source>
        <dbReference type="EMBL" id="VIP04767.1"/>
    </source>
</evidence>
<organism evidence="3">
    <name type="scientific">Tuwongella immobilis</name>
    <dbReference type="NCBI Taxonomy" id="692036"/>
    <lineage>
        <taxon>Bacteria</taxon>
        <taxon>Pseudomonadati</taxon>
        <taxon>Planctomycetota</taxon>
        <taxon>Planctomycetia</taxon>
        <taxon>Gemmatales</taxon>
        <taxon>Gemmataceae</taxon>
        <taxon>Tuwongella</taxon>
    </lineage>
</organism>
<evidence type="ECO:0000313" key="4">
    <source>
        <dbReference type="Proteomes" id="UP000464378"/>
    </source>
</evidence>
<protein>
    <submittedName>
        <fullName evidence="3">Signal peptide protein: Uncharacterized protein</fullName>
    </submittedName>
</protein>
<gene>
    <name evidence="3" type="ORF">GMBLW1_44260</name>
</gene>
<feature type="region of interest" description="Disordered" evidence="1">
    <location>
        <begin position="26"/>
        <end position="130"/>
    </location>
</feature>
<dbReference type="InterPro" id="IPR046235">
    <property type="entry name" value="DUF6268"/>
</dbReference>
<dbReference type="EMBL" id="LR593887">
    <property type="protein sequence ID" value="VTS06893.1"/>
    <property type="molecule type" value="Genomic_DNA"/>
</dbReference>
<proteinExistence type="predicted"/>
<dbReference type="RefSeq" id="WP_162659803.1">
    <property type="nucleotide sequence ID" value="NZ_LR593887.1"/>
</dbReference>
<sequence>MVRWWLITGMIGICSLWLGVSRGVAQPSSVRDSFDPAPNPLVTPSPAENPIRLTSNPNGSLTQSPGTPPPGSPLPPAASPPPGSAPPFSSPATPNGPPPLDPPPGETLTQPMWAAPGTPPGGALPPGVMGLPTRFPSKKQYRFSLDYQFLANSTLDGTNSDFGASSLQFTYDWKKPVLEDRSLILGLRPGFEILFLRGPNGNGPIMPSQLYGLTLNLNAMYRINDHSRVIATVTPGLYTDFENITSKALRFPAGVIYSYDWSETLTLSGGLIYTGQTETPFVPALGATWRPTPEWDLELVFPRPRAVYHFSDELDLYGTFRFNASAFEIDTPFGSELFQYRDLRFGAGLDYFTKTQQKINLEMGISFDRSIQFDRQLDYDIKPTFYLNLGGKF</sequence>
<dbReference type="Pfam" id="PF19783">
    <property type="entry name" value="DUF6268"/>
    <property type="match status" value="1"/>
</dbReference>
<reference evidence="3" key="1">
    <citation type="submission" date="2019-04" db="EMBL/GenBank/DDBJ databases">
        <authorList>
            <consortium name="Science for Life Laboratories"/>
        </authorList>
    </citation>
    <scope>NUCLEOTIDE SEQUENCE</scope>
    <source>
        <strain evidence="3">MBLW1</strain>
    </source>
</reference>
<dbReference type="InterPro" id="IPR011250">
    <property type="entry name" value="OMP/PagP_B-barrel"/>
</dbReference>
<evidence type="ECO:0000259" key="2">
    <source>
        <dbReference type="Pfam" id="PF19783"/>
    </source>
</evidence>
<dbReference type="EMBL" id="LR586016">
    <property type="protein sequence ID" value="VIP04767.1"/>
    <property type="molecule type" value="Genomic_DNA"/>
</dbReference>
<dbReference type="InParanoid" id="A0A6C2YTT6"/>
<dbReference type="SUPFAM" id="SSF56925">
    <property type="entry name" value="OMPA-like"/>
    <property type="match status" value="1"/>
</dbReference>
<dbReference type="AlphaFoldDB" id="A0A6C2YTT6"/>
<dbReference type="Proteomes" id="UP000464378">
    <property type="component" value="Chromosome"/>
</dbReference>
<name>A0A6C2YTT6_9BACT</name>
<evidence type="ECO:0000256" key="1">
    <source>
        <dbReference type="SAM" id="MobiDB-lite"/>
    </source>
</evidence>
<keyword evidence="4" id="KW-1185">Reference proteome</keyword>
<accession>A0A6C2YTT6</accession>